<dbReference type="PANTHER" id="PTHR21547:SF0">
    <property type="entry name" value="CLUSTERIN-ASSOCIATED PROTEIN 1"/>
    <property type="match status" value="1"/>
</dbReference>
<dbReference type="InterPro" id="IPR019366">
    <property type="entry name" value="Clusterin-associated_protein-1"/>
</dbReference>
<dbReference type="Pfam" id="PF10234">
    <property type="entry name" value="Cluap1"/>
    <property type="match status" value="1"/>
</dbReference>
<dbReference type="GO" id="GO:0005929">
    <property type="term" value="C:cilium"/>
    <property type="evidence" value="ECO:0007669"/>
    <property type="project" value="UniProtKB-SubCell"/>
</dbReference>
<dbReference type="Ensembl" id="ENSSGRT00000049370.1">
    <property type="protein sequence ID" value="ENSSGRP00000046145.1"/>
    <property type="gene ID" value="ENSSGRG00000024716.1"/>
</dbReference>
<dbReference type="GO" id="GO:0060271">
    <property type="term" value="P:cilium assembly"/>
    <property type="evidence" value="ECO:0007669"/>
    <property type="project" value="TreeGrafter"/>
</dbReference>
<evidence type="ECO:0000256" key="2">
    <source>
        <dbReference type="ARBA" id="ARBA00008340"/>
    </source>
</evidence>
<comment type="similarity">
    <text evidence="2">Belongs to the CLUAP1 family.</text>
</comment>
<evidence type="ECO:0000256" key="6">
    <source>
        <dbReference type="ARBA" id="ARBA00023273"/>
    </source>
</evidence>
<dbReference type="PANTHER" id="PTHR21547">
    <property type="entry name" value="CLUSTERIN ASSOCIATED PROTEIN 1"/>
    <property type="match status" value="1"/>
</dbReference>
<comment type="subcellular location">
    <subcellularLocation>
        <location evidence="1">Cell projection</location>
        <location evidence="1">Cilium</location>
    </subcellularLocation>
</comment>
<reference evidence="7" key="2">
    <citation type="submission" date="2025-09" db="UniProtKB">
        <authorList>
            <consortium name="Ensembl"/>
        </authorList>
    </citation>
    <scope>IDENTIFICATION</scope>
</reference>
<evidence type="ECO:0000256" key="1">
    <source>
        <dbReference type="ARBA" id="ARBA00004138"/>
    </source>
</evidence>
<dbReference type="GO" id="GO:0005815">
    <property type="term" value="C:microtubule organizing center"/>
    <property type="evidence" value="ECO:0007669"/>
    <property type="project" value="TreeGrafter"/>
</dbReference>
<keyword evidence="3" id="KW-0970">Cilium biogenesis/degradation</keyword>
<keyword evidence="4" id="KW-0175">Coiled coil</keyword>
<evidence type="ECO:0000256" key="5">
    <source>
        <dbReference type="ARBA" id="ARBA00023069"/>
    </source>
</evidence>
<keyword evidence="6" id="KW-0966">Cell projection</keyword>
<dbReference type="Proteomes" id="UP000472262">
    <property type="component" value="Unassembled WGS sequence"/>
</dbReference>
<dbReference type="InParanoid" id="A0A672N9G3"/>
<evidence type="ECO:0000313" key="8">
    <source>
        <dbReference type="Proteomes" id="UP000472262"/>
    </source>
</evidence>
<evidence type="ECO:0000256" key="3">
    <source>
        <dbReference type="ARBA" id="ARBA00022794"/>
    </source>
</evidence>
<keyword evidence="5" id="KW-0969">Cilium</keyword>
<sequence length="48" mass="5712">MSFRDLRNFTEMMRALGYPRLISMENFRSPNFPLVAEILIWLVKRPPG</sequence>
<evidence type="ECO:0000256" key="4">
    <source>
        <dbReference type="ARBA" id="ARBA00023054"/>
    </source>
</evidence>
<protein>
    <submittedName>
        <fullName evidence="7">Uncharacterized protein</fullName>
    </submittedName>
</protein>
<dbReference type="GO" id="GO:0030992">
    <property type="term" value="C:intraciliary transport particle B"/>
    <property type="evidence" value="ECO:0007669"/>
    <property type="project" value="TreeGrafter"/>
</dbReference>
<keyword evidence="8" id="KW-1185">Reference proteome</keyword>
<proteinExistence type="inferred from homology"/>
<name>A0A672N9G3_SINGR</name>
<reference evidence="7" key="1">
    <citation type="submission" date="2025-08" db="UniProtKB">
        <authorList>
            <consortium name="Ensembl"/>
        </authorList>
    </citation>
    <scope>IDENTIFICATION</scope>
</reference>
<organism evidence="7 8">
    <name type="scientific">Sinocyclocheilus grahami</name>
    <name type="common">Dianchi golden-line fish</name>
    <name type="synonym">Barbus grahami</name>
    <dbReference type="NCBI Taxonomy" id="75366"/>
    <lineage>
        <taxon>Eukaryota</taxon>
        <taxon>Metazoa</taxon>
        <taxon>Chordata</taxon>
        <taxon>Craniata</taxon>
        <taxon>Vertebrata</taxon>
        <taxon>Euteleostomi</taxon>
        <taxon>Actinopterygii</taxon>
        <taxon>Neopterygii</taxon>
        <taxon>Teleostei</taxon>
        <taxon>Ostariophysi</taxon>
        <taxon>Cypriniformes</taxon>
        <taxon>Cyprinidae</taxon>
        <taxon>Cyprininae</taxon>
        <taxon>Sinocyclocheilus</taxon>
    </lineage>
</organism>
<evidence type="ECO:0000313" key="7">
    <source>
        <dbReference type="Ensembl" id="ENSSGRP00000046145.1"/>
    </source>
</evidence>
<accession>A0A672N9G3</accession>
<dbReference type="AlphaFoldDB" id="A0A672N9G3"/>